<dbReference type="RefSeq" id="WP_301788823.1">
    <property type="nucleotide sequence ID" value="NZ_JAUJRV010000029.1"/>
</dbReference>
<dbReference type="EMBL" id="JAUJRV010000029">
    <property type="protein sequence ID" value="MDN7798319.1"/>
    <property type="molecule type" value="Genomic_DNA"/>
</dbReference>
<dbReference type="AlphaFoldDB" id="A0AAW7T873"/>
<comment type="caution">
    <text evidence="1">The sequence shown here is derived from an EMBL/GenBank/DDBJ whole genome shotgun (WGS) entry which is preliminary data.</text>
</comment>
<evidence type="ECO:0000313" key="1">
    <source>
        <dbReference type="EMBL" id="MDN7798319.1"/>
    </source>
</evidence>
<accession>A0AAW7T873</accession>
<proteinExistence type="predicted"/>
<sequence>MNTFDVTMSEKARFELIWRGVNVRSILRSMQDWCVHNSDKWTCDLDLELLDVPIARRAMVAEALRAIGFEITFSFEEELDALAFRSMFSDYL</sequence>
<dbReference type="Proteomes" id="UP001171620">
    <property type="component" value="Unassembled WGS sequence"/>
</dbReference>
<name>A0AAW7T873_BURVI</name>
<gene>
    <name evidence="1" type="ORF">QZM33_25595</name>
</gene>
<evidence type="ECO:0000313" key="2">
    <source>
        <dbReference type="Proteomes" id="UP001171620"/>
    </source>
</evidence>
<protein>
    <submittedName>
        <fullName evidence="1">Uncharacterized protein</fullName>
    </submittedName>
</protein>
<reference evidence="1" key="1">
    <citation type="submission" date="2023-07" db="EMBL/GenBank/DDBJ databases">
        <title>A collection of bacterial strains from the Burkholderia cepacia Research Laboratory and Repository.</title>
        <authorList>
            <person name="Lipuma J."/>
            <person name="Spilker T."/>
            <person name="Caverly L."/>
        </authorList>
    </citation>
    <scope>NUCLEOTIDE SEQUENCE</scope>
    <source>
        <strain evidence="1">AU44268</strain>
    </source>
</reference>
<organism evidence="1 2">
    <name type="scientific">Burkholderia vietnamiensis</name>
    <dbReference type="NCBI Taxonomy" id="60552"/>
    <lineage>
        <taxon>Bacteria</taxon>
        <taxon>Pseudomonadati</taxon>
        <taxon>Pseudomonadota</taxon>
        <taxon>Betaproteobacteria</taxon>
        <taxon>Burkholderiales</taxon>
        <taxon>Burkholderiaceae</taxon>
        <taxon>Burkholderia</taxon>
        <taxon>Burkholderia cepacia complex</taxon>
    </lineage>
</organism>